<gene>
    <name evidence="2" type="ORF">EV662_101134</name>
</gene>
<sequence>MTGDAALAGAAAARSAVPFGAAAGAGAVLWFAILNGIAIFRAGGVFEYPLDDVYIHLAMADSIAAGGYGVNPGEYASASSSPLYPFLLAPFTGTGAIRLVPLVLNLAALAAAAWAWGVLLARAGFGAMPRLGLALAALGPVALNMAGVAFLGMEHALHAALSLAVLLGLVRFAEDGRIGPLLALGIVLGPLVRLEGLAVSLAACLPLLLAGRVRAALALGLGAGLPVLAFSGFLSAHGIGPLPNSVMAKLASTVVPGSGGLDWVLARLIVKLAYPAGALIAGAALVLLAVSAMAPPPLRRALGPVVLAGALVAFAHLLFGRMGWGHRYEHYAVVFTVAAAVYALGRATVAGHARPMRLAPVLPLALLAVPLAFYGPALATDGTASPRAIHLQQAQMARFARDHVAAPVAVNDIGRVAWRNPNHVLDLWGLASRAALEARRAGGPPAWADTLAARHGADLAMIYDHWLAPAVGPDWVRLGELWMEGKRGFAAGPMVAFYATRPGAAEPLRAQLAAFAPSLPQGARFVFDGAPR</sequence>
<evidence type="ECO:0008006" key="4">
    <source>
        <dbReference type="Google" id="ProtNLM"/>
    </source>
</evidence>
<feature type="transmembrane region" description="Helical" evidence="1">
    <location>
        <begin position="181"/>
        <end position="209"/>
    </location>
</feature>
<feature type="transmembrane region" description="Helical" evidence="1">
    <location>
        <begin position="131"/>
        <end position="150"/>
    </location>
</feature>
<keyword evidence="1" id="KW-1133">Transmembrane helix</keyword>
<dbReference type="Proteomes" id="UP000294835">
    <property type="component" value="Unassembled WGS sequence"/>
</dbReference>
<keyword evidence="1" id="KW-0812">Transmembrane</keyword>
<feature type="transmembrane region" description="Helical" evidence="1">
    <location>
        <begin position="16"/>
        <end position="40"/>
    </location>
</feature>
<dbReference type="OrthoDB" id="104925at2"/>
<keyword evidence="3" id="KW-1185">Reference proteome</keyword>
<feature type="transmembrane region" description="Helical" evidence="1">
    <location>
        <begin position="301"/>
        <end position="319"/>
    </location>
</feature>
<feature type="transmembrane region" description="Helical" evidence="1">
    <location>
        <begin position="96"/>
        <end position="119"/>
    </location>
</feature>
<accession>A0A4R2Q7Z4</accession>
<feature type="transmembrane region" description="Helical" evidence="1">
    <location>
        <begin position="215"/>
        <end position="234"/>
    </location>
</feature>
<dbReference type="AlphaFoldDB" id="A0A4R2Q7Z4"/>
<comment type="caution">
    <text evidence="2">The sequence shown here is derived from an EMBL/GenBank/DDBJ whole genome shotgun (WGS) entry which is preliminary data.</text>
</comment>
<evidence type="ECO:0000313" key="2">
    <source>
        <dbReference type="EMBL" id="TCP44048.1"/>
    </source>
</evidence>
<dbReference type="EMBL" id="SLXP01000001">
    <property type="protein sequence ID" value="TCP44048.1"/>
    <property type="molecule type" value="Genomic_DNA"/>
</dbReference>
<evidence type="ECO:0000313" key="3">
    <source>
        <dbReference type="Proteomes" id="UP000294835"/>
    </source>
</evidence>
<feature type="transmembrane region" description="Helical" evidence="1">
    <location>
        <begin position="272"/>
        <end position="294"/>
    </location>
</feature>
<keyword evidence="1" id="KW-0472">Membrane</keyword>
<dbReference type="RefSeq" id="WP_132460203.1">
    <property type="nucleotide sequence ID" value="NZ_SLXP01000001.1"/>
</dbReference>
<protein>
    <recommendedName>
        <fullName evidence="4">4-amino-4-deoxy-L-arabinose transferase-like glycosyltransferase</fullName>
    </recommendedName>
</protein>
<proteinExistence type="predicted"/>
<organism evidence="2 3">
    <name type="scientific">Rhodovulum marinum</name>
    <dbReference type="NCBI Taxonomy" id="320662"/>
    <lineage>
        <taxon>Bacteria</taxon>
        <taxon>Pseudomonadati</taxon>
        <taxon>Pseudomonadota</taxon>
        <taxon>Alphaproteobacteria</taxon>
        <taxon>Rhodobacterales</taxon>
        <taxon>Paracoccaceae</taxon>
        <taxon>Rhodovulum</taxon>
    </lineage>
</organism>
<name>A0A4R2Q7Z4_9RHOB</name>
<evidence type="ECO:0000256" key="1">
    <source>
        <dbReference type="SAM" id="Phobius"/>
    </source>
</evidence>
<feature type="transmembrane region" description="Helical" evidence="1">
    <location>
        <begin position="331"/>
        <end position="349"/>
    </location>
</feature>
<feature type="transmembrane region" description="Helical" evidence="1">
    <location>
        <begin position="361"/>
        <end position="379"/>
    </location>
</feature>
<reference evidence="2 3" key="1">
    <citation type="submission" date="2019-03" db="EMBL/GenBank/DDBJ databases">
        <title>Genomic Encyclopedia of Type Strains, Phase IV (KMG-IV): sequencing the most valuable type-strain genomes for metagenomic binning, comparative biology and taxonomic classification.</title>
        <authorList>
            <person name="Goeker M."/>
        </authorList>
    </citation>
    <scope>NUCLEOTIDE SEQUENCE [LARGE SCALE GENOMIC DNA]</scope>
    <source>
        <strain evidence="2 3">DSM 18063</strain>
    </source>
</reference>